<protein>
    <submittedName>
        <fullName evidence="2">Uncharacterized protein</fullName>
    </submittedName>
</protein>
<sequence length="364" mass="41471">MRLCRASYGQFWCTYLLEVNSDCQIQNACLFYLNCYGLRSETEGLLKKEIHIPLVFGNASQFICKIIIFHRITHGSGIIIYCNQAIIVHCSHTSSLILEAYVNSLTEMGRSRISEYSYRFNVYPVNECPMNKTEFETAARRRNCTGKTRYLCAPDINLTSLIEFCTDQEKRSLYGKDNCLKLEDSGFLNHYKCVDKFTRGCPTTPYYDEEIYTYPACLSINSDRRCFVAEKDCLERYSATTDAYTKENGTNEINSEEFNPLVLIVVMLVIVMLTIVLLHSSGKESRFPVADGSNLILTSENSLDNANRPIVAHDKSQISKHHQDSSCSCFHLLQGRCSDIPSSNDAKRYLISGRLHILDICLED</sequence>
<keyword evidence="1" id="KW-1133">Transmembrane helix</keyword>
<evidence type="ECO:0000313" key="3">
    <source>
        <dbReference type="Proteomes" id="UP000005408"/>
    </source>
</evidence>
<dbReference type="EnsemblMetazoa" id="G30411.1">
    <property type="protein sequence ID" value="G30411.1:cds"/>
    <property type="gene ID" value="G30411"/>
</dbReference>
<keyword evidence="1" id="KW-0472">Membrane</keyword>
<proteinExistence type="predicted"/>
<evidence type="ECO:0000256" key="1">
    <source>
        <dbReference type="SAM" id="Phobius"/>
    </source>
</evidence>
<evidence type="ECO:0000313" key="2">
    <source>
        <dbReference type="EnsemblMetazoa" id="G30411.1:cds"/>
    </source>
</evidence>
<reference evidence="2" key="1">
    <citation type="submission" date="2022-08" db="UniProtKB">
        <authorList>
            <consortium name="EnsemblMetazoa"/>
        </authorList>
    </citation>
    <scope>IDENTIFICATION</scope>
    <source>
        <strain evidence="2">05x7-T-G4-1.051#20</strain>
    </source>
</reference>
<feature type="transmembrane region" description="Helical" evidence="1">
    <location>
        <begin position="258"/>
        <end position="278"/>
    </location>
</feature>
<organism evidence="2 3">
    <name type="scientific">Magallana gigas</name>
    <name type="common">Pacific oyster</name>
    <name type="synonym">Crassostrea gigas</name>
    <dbReference type="NCBI Taxonomy" id="29159"/>
    <lineage>
        <taxon>Eukaryota</taxon>
        <taxon>Metazoa</taxon>
        <taxon>Spiralia</taxon>
        <taxon>Lophotrochozoa</taxon>
        <taxon>Mollusca</taxon>
        <taxon>Bivalvia</taxon>
        <taxon>Autobranchia</taxon>
        <taxon>Pteriomorphia</taxon>
        <taxon>Ostreida</taxon>
        <taxon>Ostreoidea</taxon>
        <taxon>Ostreidae</taxon>
        <taxon>Magallana</taxon>
    </lineage>
</organism>
<dbReference type="Proteomes" id="UP000005408">
    <property type="component" value="Unassembled WGS sequence"/>
</dbReference>
<accession>A0A8W8LYB8</accession>
<keyword evidence="1" id="KW-0812">Transmembrane</keyword>
<name>A0A8W8LYB8_MAGGI</name>
<keyword evidence="3" id="KW-1185">Reference proteome</keyword>
<dbReference type="AlphaFoldDB" id="A0A8W8LYB8"/>